<dbReference type="Gene3D" id="1.10.3720.10">
    <property type="entry name" value="MetI-like"/>
    <property type="match status" value="1"/>
</dbReference>
<feature type="transmembrane region" description="Helical" evidence="9">
    <location>
        <begin position="216"/>
        <end position="236"/>
    </location>
</feature>
<dbReference type="InterPro" id="IPR043429">
    <property type="entry name" value="ArtM/GltK/GlnP/TcyL/YhdX-like"/>
</dbReference>
<evidence type="ECO:0000259" key="10">
    <source>
        <dbReference type="PROSITE" id="PS50928"/>
    </source>
</evidence>
<dbReference type="GO" id="GO:0006865">
    <property type="term" value="P:amino acid transport"/>
    <property type="evidence" value="ECO:0007669"/>
    <property type="project" value="UniProtKB-KW"/>
</dbReference>
<dbReference type="PROSITE" id="PS50928">
    <property type="entry name" value="ABC_TM1"/>
    <property type="match status" value="1"/>
</dbReference>
<dbReference type="CDD" id="cd06261">
    <property type="entry name" value="TM_PBP2"/>
    <property type="match status" value="1"/>
</dbReference>
<reference evidence="12" key="1">
    <citation type="submission" date="2016-11" db="EMBL/GenBank/DDBJ databases">
        <authorList>
            <person name="Varghese N."/>
            <person name="Submissions S."/>
        </authorList>
    </citation>
    <scope>NUCLEOTIDE SEQUENCE [LARGE SCALE GENOMIC DNA]</scope>
    <source>
        <strain evidence="12">DSM 28223</strain>
    </source>
</reference>
<keyword evidence="5 9" id="KW-0812">Transmembrane</keyword>
<feature type="transmembrane region" description="Helical" evidence="9">
    <location>
        <begin position="262"/>
        <end position="285"/>
    </location>
</feature>
<evidence type="ECO:0000313" key="11">
    <source>
        <dbReference type="EMBL" id="SHG62490.1"/>
    </source>
</evidence>
<dbReference type="InterPro" id="IPR010065">
    <property type="entry name" value="AA_ABC_transptr_permease_3TM"/>
</dbReference>
<keyword evidence="4" id="KW-1003">Cell membrane</keyword>
<keyword evidence="12" id="KW-1185">Reference proteome</keyword>
<dbReference type="AlphaFoldDB" id="A0A1M5LBZ3"/>
<evidence type="ECO:0000256" key="2">
    <source>
        <dbReference type="ARBA" id="ARBA00010072"/>
    </source>
</evidence>
<dbReference type="PANTHER" id="PTHR30614:SF37">
    <property type="entry name" value="AMINO-ACID ABC TRANSPORTER PERMEASE PROTEIN YHDX-RELATED"/>
    <property type="match status" value="1"/>
</dbReference>
<evidence type="ECO:0000256" key="1">
    <source>
        <dbReference type="ARBA" id="ARBA00004429"/>
    </source>
</evidence>
<comment type="subcellular location">
    <subcellularLocation>
        <location evidence="1">Cell inner membrane</location>
        <topology evidence="1">Multi-pass membrane protein</topology>
    </subcellularLocation>
    <subcellularLocation>
        <location evidence="9">Cell membrane</location>
        <topology evidence="9">Multi-pass membrane protein</topology>
    </subcellularLocation>
</comment>
<keyword evidence="3 9" id="KW-0813">Transport</keyword>
<keyword evidence="7 9" id="KW-1133">Transmembrane helix</keyword>
<dbReference type="STRING" id="870908.SAMN04488044_1216"/>
<comment type="similarity">
    <text evidence="2">Belongs to the binding-protein-dependent transport system permease family. HisMQ subfamily.</text>
</comment>
<dbReference type="GO" id="GO:0022857">
    <property type="term" value="F:transmembrane transporter activity"/>
    <property type="evidence" value="ECO:0007669"/>
    <property type="project" value="InterPro"/>
</dbReference>
<dbReference type="Pfam" id="PF00528">
    <property type="entry name" value="BPD_transp_1"/>
    <property type="match status" value="1"/>
</dbReference>
<feature type="transmembrane region" description="Helical" evidence="9">
    <location>
        <begin position="21"/>
        <end position="41"/>
    </location>
</feature>
<evidence type="ECO:0000256" key="6">
    <source>
        <dbReference type="ARBA" id="ARBA00022970"/>
    </source>
</evidence>
<dbReference type="NCBIfam" id="TIGR01726">
    <property type="entry name" value="HEQRo_perm_3TM"/>
    <property type="match status" value="1"/>
</dbReference>
<evidence type="ECO:0000256" key="7">
    <source>
        <dbReference type="ARBA" id="ARBA00022989"/>
    </source>
</evidence>
<dbReference type="SUPFAM" id="SSF161098">
    <property type="entry name" value="MetI-like"/>
    <property type="match status" value="2"/>
</dbReference>
<dbReference type="InterPro" id="IPR000515">
    <property type="entry name" value="MetI-like"/>
</dbReference>
<gene>
    <name evidence="11" type="ORF">SAMN04488044_1216</name>
</gene>
<feature type="domain" description="ABC transmembrane type-1" evidence="10">
    <location>
        <begin position="88"/>
        <end position="381"/>
    </location>
</feature>
<feature type="transmembrane region" description="Helical" evidence="9">
    <location>
        <begin position="363"/>
        <end position="384"/>
    </location>
</feature>
<evidence type="ECO:0000256" key="9">
    <source>
        <dbReference type="RuleBase" id="RU363032"/>
    </source>
</evidence>
<evidence type="ECO:0000256" key="5">
    <source>
        <dbReference type="ARBA" id="ARBA00022692"/>
    </source>
</evidence>
<dbReference type="EMBL" id="FQWM01000001">
    <property type="protein sequence ID" value="SHG62490.1"/>
    <property type="molecule type" value="Genomic_DNA"/>
</dbReference>
<organism evidence="11 12">
    <name type="scientific">Cognatishimia maritima</name>
    <dbReference type="NCBI Taxonomy" id="870908"/>
    <lineage>
        <taxon>Bacteria</taxon>
        <taxon>Pseudomonadati</taxon>
        <taxon>Pseudomonadota</taxon>
        <taxon>Alphaproteobacteria</taxon>
        <taxon>Rhodobacterales</taxon>
        <taxon>Paracoccaceae</taxon>
        <taxon>Cognatishimia</taxon>
    </lineage>
</organism>
<evidence type="ECO:0000256" key="8">
    <source>
        <dbReference type="ARBA" id="ARBA00023136"/>
    </source>
</evidence>
<accession>A0A1M5LBZ3</accession>
<keyword evidence="8 9" id="KW-0472">Membrane</keyword>
<proteinExistence type="inferred from homology"/>
<evidence type="ECO:0000256" key="4">
    <source>
        <dbReference type="ARBA" id="ARBA00022475"/>
    </source>
</evidence>
<dbReference type="GO" id="GO:0043190">
    <property type="term" value="C:ATP-binding cassette (ABC) transporter complex"/>
    <property type="evidence" value="ECO:0007669"/>
    <property type="project" value="InterPro"/>
</dbReference>
<evidence type="ECO:0000313" key="12">
    <source>
        <dbReference type="Proteomes" id="UP000184211"/>
    </source>
</evidence>
<dbReference type="Proteomes" id="UP000184211">
    <property type="component" value="Unassembled WGS sequence"/>
</dbReference>
<dbReference type="InterPro" id="IPR035906">
    <property type="entry name" value="MetI-like_sf"/>
</dbReference>
<name>A0A1M5LBZ3_9RHOB</name>
<feature type="transmembrane region" description="Helical" evidence="9">
    <location>
        <begin position="88"/>
        <end position="112"/>
    </location>
</feature>
<keyword evidence="6" id="KW-0029">Amino-acid transport</keyword>
<sequence>MALLFTSHWAAMFWNDAKIRGLIYQATVLVLVLLALAYFALNAQQALQERGITTGLAFLGQQSGFAIGEGAITHDASDTYFHALLTGAINTLTVSIASIVGATMIGLLLGIARLSANKLLSGFALIYVELFRNTPQLLQMVMWYLLLTQLPGPRDALSPIAGHLYLTNRGINIPVLENGTSLFTAFLLALVLVVICVTTAFRLMDRRLRNTGKANGRFAALAGAGIAALLGTWLLLGTPTTLVSPTLQGFKYRGGQTISPEFIALFFGLSLYIGAFIGEIVRAGLQSVSRGQLEAADSIPLSRYDRFRLIVLPQALRVMVPPATAQYVSLLKNSALGVAVGYPELFNVTNTTTTLSGQALECVLLMAVFYLSIALTISALMNLYNRRVQIKER</sequence>
<dbReference type="PANTHER" id="PTHR30614">
    <property type="entry name" value="MEMBRANE COMPONENT OF AMINO ACID ABC TRANSPORTER"/>
    <property type="match status" value="1"/>
</dbReference>
<feature type="transmembrane region" description="Helical" evidence="9">
    <location>
        <begin position="182"/>
        <end position="204"/>
    </location>
</feature>
<evidence type="ECO:0000256" key="3">
    <source>
        <dbReference type="ARBA" id="ARBA00022448"/>
    </source>
</evidence>
<protein>
    <submittedName>
        <fullName evidence="11">General L-amino acid transport system permease protein</fullName>
    </submittedName>
</protein>